<evidence type="ECO:0000256" key="2">
    <source>
        <dbReference type="ARBA" id="ARBA00022908"/>
    </source>
</evidence>
<dbReference type="InterPro" id="IPR010998">
    <property type="entry name" value="Integrase_recombinase_N"/>
</dbReference>
<dbReference type="AlphaFoldDB" id="A0A2U3RPA2"/>
<dbReference type="GO" id="GO:0015074">
    <property type="term" value="P:DNA integration"/>
    <property type="evidence" value="ECO:0007669"/>
    <property type="project" value="UniProtKB-KW"/>
</dbReference>
<evidence type="ECO:0000256" key="1">
    <source>
        <dbReference type="ARBA" id="ARBA00008857"/>
    </source>
</evidence>
<dbReference type="Gene3D" id="3.30.160.390">
    <property type="entry name" value="Integrase, DNA-binding domain"/>
    <property type="match status" value="1"/>
</dbReference>
<reference evidence="6" key="1">
    <citation type="submission" date="2018-03" db="EMBL/GenBank/DDBJ databases">
        <authorList>
            <person name="Batty M. E."/>
            <person name="Batty M E."/>
        </authorList>
    </citation>
    <scope>NUCLEOTIDE SEQUENCE [LARGE SCALE GENOMIC DNA]</scope>
</reference>
<dbReference type="PANTHER" id="PTHR30629:SF2">
    <property type="entry name" value="PROPHAGE INTEGRASE INTS-RELATED"/>
    <property type="match status" value="1"/>
</dbReference>
<evidence type="ECO:0000259" key="4">
    <source>
        <dbReference type="Pfam" id="PF13356"/>
    </source>
</evidence>
<dbReference type="Proteomes" id="UP000245243">
    <property type="component" value="Chromosome I"/>
</dbReference>
<dbReference type="Pfam" id="PF13356">
    <property type="entry name" value="Arm-DNA-bind_3"/>
    <property type="match status" value="1"/>
</dbReference>
<dbReference type="RefSeq" id="WP_081420634.1">
    <property type="nucleotide sequence ID" value="NZ_LS398548.1"/>
</dbReference>
<dbReference type="EMBL" id="LS398548">
    <property type="protein sequence ID" value="SPR14918.1"/>
    <property type="molecule type" value="Genomic_DNA"/>
</dbReference>
<dbReference type="PANTHER" id="PTHR30629">
    <property type="entry name" value="PROPHAGE INTEGRASE"/>
    <property type="match status" value="1"/>
</dbReference>
<evidence type="ECO:0000313" key="6">
    <source>
        <dbReference type="Proteomes" id="UP000245243"/>
    </source>
</evidence>
<dbReference type="InterPro" id="IPR050808">
    <property type="entry name" value="Phage_Integrase"/>
</dbReference>
<accession>A0A2U3RPA2</accession>
<gene>
    <name evidence="5" type="ORF">KARP_00789</name>
</gene>
<evidence type="ECO:0000313" key="5">
    <source>
        <dbReference type="EMBL" id="SPR14918.1"/>
    </source>
</evidence>
<dbReference type="InterPro" id="IPR038488">
    <property type="entry name" value="Integrase_DNA-bd_sf"/>
</dbReference>
<protein>
    <submittedName>
        <fullName evidence="5">Integrase</fullName>
    </submittedName>
</protein>
<dbReference type="Gene3D" id="1.10.150.130">
    <property type="match status" value="1"/>
</dbReference>
<comment type="similarity">
    <text evidence="1">Belongs to the 'phage' integrase family.</text>
</comment>
<name>A0A2U3RPA2_ORITS</name>
<dbReference type="GO" id="GO:0003677">
    <property type="term" value="F:DNA binding"/>
    <property type="evidence" value="ECO:0007669"/>
    <property type="project" value="UniProtKB-KW"/>
</dbReference>
<organism evidence="5 6">
    <name type="scientific">Orientia tsutsugamushi</name>
    <name type="common">Rickettsia tsutsugamushi</name>
    <dbReference type="NCBI Taxonomy" id="784"/>
    <lineage>
        <taxon>Bacteria</taxon>
        <taxon>Pseudomonadati</taxon>
        <taxon>Pseudomonadota</taxon>
        <taxon>Alphaproteobacteria</taxon>
        <taxon>Rickettsiales</taxon>
        <taxon>Rickettsiaceae</taxon>
        <taxon>Rickettsieae</taxon>
        <taxon>Orientia</taxon>
    </lineage>
</organism>
<evidence type="ECO:0000256" key="3">
    <source>
        <dbReference type="ARBA" id="ARBA00023125"/>
    </source>
</evidence>
<keyword evidence="3" id="KW-0238">DNA-binding</keyword>
<feature type="domain" description="Integrase DNA-binding" evidence="4">
    <location>
        <begin position="1"/>
        <end position="38"/>
    </location>
</feature>
<dbReference type="InterPro" id="IPR025166">
    <property type="entry name" value="Integrase_DNA_bind_dom"/>
</dbReference>
<proteinExistence type="inferred from homology"/>
<sequence length="118" mass="14054">MTIGVFPDLSIKEARKIARELKRLMAKGIDPREVQRQQQIAEDEKRLKARQEITFQELYYRYIEEYAKIYIINWQSDAARIYNYGKLLFLKKISEIKSNDIEQIFNDISKDGKYATAK</sequence>
<keyword evidence="2" id="KW-0229">DNA integration</keyword>